<organism evidence="2 3">
    <name type="scientific">Aureobasidium vineae</name>
    <dbReference type="NCBI Taxonomy" id="2773715"/>
    <lineage>
        <taxon>Eukaryota</taxon>
        <taxon>Fungi</taxon>
        <taxon>Dikarya</taxon>
        <taxon>Ascomycota</taxon>
        <taxon>Pezizomycotina</taxon>
        <taxon>Dothideomycetes</taxon>
        <taxon>Dothideomycetidae</taxon>
        <taxon>Dothideales</taxon>
        <taxon>Saccotheciaceae</taxon>
        <taxon>Aureobasidium</taxon>
    </lineage>
</organism>
<feature type="compositionally biased region" description="Basic and acidic residues" evidence="1">
    <location>
        <begin position="36"/>
        <end position="47"/>
    </location>
</feature>
<evidence type="ECO:0000313" key="2">
    <source>
        <dbReference type="EMBL" id="CAD0091964.1"/>
    </source>
</evidence>
<comment type="caution">
    <text evidence="2">The sequence shown here is derived from an EMBL/GenBank/DDBJ whole genome shotgun (WGS) entry which is preliminary data.</text>
</comment>
<name>A0A9N8JRE0_9PEZI</name>
<dbReference type="Proteomes" id="UP000716446">
    <property type="component" value="Unassembled WGS sequence"/>
</dbReference>
<proteinExistence type="predicted"/>
<evidence type="ECO:0000256" key="1">
    <source>
        <dbReference type="SAM" id="MobiDB-lite"/>
    </source>
</evidence>
<accession>A0A9N8JRE0</accession>
<gene>
    <name evidence="2" type="ORF">AWRI4619_LOCUS6974</name>
</gene>
<dbReference type="EMBL" id="CAIJEN010000013">
    <property type="protein sequence ID" value="CAD0091964.1"/>
    <property type="molecule type" value="Genomic_DNA"/>
</dbReference>
<feature type="region of interest" description="Disordered" evidence="1">
    <location>
        <begin position="1"/>
        <end position="47"/>
    </location>
</feature>
<evidence type="ECO:0000313" key="3">
    <source>
        <dbReference type="Proteomes" id="UP000716446"/>
    </source>
</evidence>
<reference evidence="2" key="1">
    <citation type="submission" date="2020-06" db="EMBL/GenBank/DDBJ databases">
        <authorList>
            <person name="Onetto C."/>
        </authorList>
    </citation>
    <scope>NUCLEOTIDE SEQUENCE</scope>
</reference>
<protein>
    <submittedName>
        <fullName evidence="2">Uncharacterized protein</fullName>
    </submittedName>
</protein>
<keyword evidence="3" id="KW-1185">Reference proteome</keyword>
<sequence length="83" mass="9937">MNQDIHQDRIKRQQEHRRDHLTDSASPEPRAMTPRGETHKKIAARSKERTRQLAYDLEVVKEGMDKLRMEMESVWKKMNAHDQ</sequence>
<dbReference type="AlphaFoldDB" id="A0A9N8JRE0"/>
<feature type="compositionally biased region" description="Basic and acidic residues" evidence="1">
    <location>
        <begin position="1"/>
        <end position="22"/>
    </location>
</feature>